<dbReference type="GO" id="GO:0032389">
    <property type="term" value="C:MutLalpha complex"/>
    <property type="evidence" value="ECO:0007669"/>
    <property type="project" value="TreeGrafter"/>
</dbReference>
<dbReference type="SUPFAM" id="SSF55874">
    <property type="entry name" value="ATPase domain of HSP90 chaperone/DNA topoisomerase II/histidine kinase"/>
    <property type="match status" value="1"/>
</dbReference>
<dbReference type="EMBL" id="CAAALY010110510">
    <property type="protein sequence ID" value="VEL30223.1"/>
    <property type="molecule type" value="Genomic_DNA"/>
</dbReference>
<dbReference type="AlphaFoldDB" id="A0A3S5ARG8"/>
<evidence type="ECO:0000313" key="3">
    <source>
        <dbReference type="EMBL" id="VEL30223.1"/>
    </source>
</evidence>
<protein>
    <recommendedName>
        <fullName evidence="5">DNA mismatch repair protein Mlh1 C-terminal domain-containing protein</fullName>
    </recommendedName>
</protein>
<sequence>MHLDSVTQLPYDLVDRVAQDSLEADSVSLQDDCIIDSVIKTDSSCLPAKVTTLTNSLDEAQGAPEPAGPLNKDTEKAAGLEAVSGKELQSAPKAIIHLSESVINMIAAGEVIQRPANAIKELVENSLDAESTIIQVICHYIFLAYEDNGSSPLRLIS</sequence>
<dbReference type="InterPro" id="IPR038973">
    <property type="entry name" value="MutL/Mlh/Pms-like"/>
</dbReference>
<name>A0A3S5ARG8_9PLAT</name>
<evidence type="ECO:0000256" key="2">
    <source>
        <dbReference type="SAM" id="MobiDB-lite"/>
    </source>
</evidence>
<gene>
    <name evidence="3" type="ORF">PXEA_LOCUS23663</name>
</gene>
<comment type="caution">
    <text evidence="3">The sequence shown here is derived from an EMBL/GenBank/DDBJ whole genome shotgun (WGS) entry which is preliminary data.</text>
</comment>
<dbReference type="GO" id="GO:0140664">
    <property type="term" value="F:ATP-dependent DNA damage sensor activity"/>
    <property type="evidence" value="ECO:0007669"/>
    <property type="project" value="InterPro"/>
</dbReference>
<evidence type="ECO:0000313" key="4">
    <source>
        <dbReference type="Proteomes" id="UP000784294"/>
    </source>
</evidence>
<reference evidence="3" key="1">
    <citation type="submission" date="2018-11" db="EMBL/GenBank/DDBJ databases">
        <authorList>
            <consortium name="Pathogen Informatics"/>
        </authorList>
    </citation>
    <scope>NUCLEOTIDE SEQUENCE</scope>
</reference>
<dbReference type="GO" id="GO:0016887">
    <property type="term" value="F:ATP hydrolysis activity"/>
    <property type="evidence" value="ECO:0007669"/>
    <property type="project" value="InterPro"/>
</dbReference>
<evidence type="ECO:0000256" key="1">
    <source>
        <dbReference type="ARBA" id="ARBA00006082"/>
    </source>
</evidence>
<keyword evidence="4" id="KW-1185">Reference proteome</keyword>
<feature type="region of interest" description="Disordered" evidence="2">
    <location>
        <begin position="58"/>
        <end position="78"/>
    </location>
</feature>
<organism evidence="3 4">
    <name type="scientific">Protopolystoma xenopodis</name>
    <dbReference type="NCBI Taxonomy" id="117903"/>
    <lineage>
        <taxon>Eukaryota</taxon>
        <taxon>Metazoa</taxon>
        <taxon>Spiralia</taxon>
        <taxon>Lophotrochozoa</taxon>
        <taxon>Platyhelminthes</taxon>
        <taxon>Monogenea</taxon>
        <taxon>Polyopisthocotylea</taxon>
        <taxon>Polystomatidea</taxon>
        <taxon>Polystomatidae</taxon>
        <taxon>Protopolystoma</taxon>
    </lineage>
</organism>
<comment type="similarity">
    <text evidence="1">Belongs to the DNA mismatch repair MutL/HexB family.</text>
</comment>
<dbReference type="Gene3D" id="3.30.565.10">
    <property type="entry name" value="Histidine kinase-like ATPase, C-terminal domain"/>
    <property type="match status" value="1"/>
</dbReference>
<dbReference type="PANTHER" id="PTHR10073">
    <property type="entry name" value="DNA MISMATCH REPAIR PROTEIN MLH, PMS, MUTL"/>
    <property type="match status" value="1"/>
</dbReference>
<proteinExistence type="inferred from homology"/>
<dbReference type="OrthoDB" id="10254304at2759"/>
<dbReference type="PANTHER" id="PTHR10073:SF12">
    <property type="entry name" value="DNA MISMATCH REPAIR PROTEIN MLH1"/>
    <property type="match status" value="1"/>
</dbReference>
<dbReference type="InterPro" id="IPR036890">
    <property type="entry name" value="HATPase_C_sf"/>
</dbReference>
<accession>A0A3S5ARG8</accession>
<dbReference type="GO" id="GO:0006298">
    <property type="term" value="P:mismatch repair"/>
    <property type="evidence" value="ECO:0007669"/>
    <property type="project" value="InterPro"/>
</dbReference>
<evidence type="ECO:0008006" key="5">
    <source>
        <dbReference type="Google" id="ProtNLM"/>
    </source>
</evidence>
<dbReference type="Proteomes" id="UP000784294">
    <property type="component" value="Unassembled WGS sequence"/>
</dbReference>